<evidence type="ECO:0000256" key="3">
    <source>
        <dbReference type="ARBA" id="ARBA00022692"/>
    </source>
</evidence>
<dbReference type="GO" id="GO:0008137">
    <property type="term" value="F:NADH dehydrogenase (ubiquinone) activity"/>
    <property type="evidence" value="ECO:0007669"/>
    <property type="project" value="InterPro"/>
</dbReference>
<dbReference type="PANTHER" id="PTHR42703:SF1">
    <property type="entry name" value="NA(+)_H(+) ANTIPORTER SUBUNIT D1"/>
    <property type="match status" value="1"/>
</dbReference>
<evidence type="ECO:0000256" key="2">
    <source>
        <dbReference type="ARBA" id="ARBA00022475"/>
    </source>
</evidence>
<proteinExistence type="predicted"/>
<evidence type="ECO:0000313" key="8">
    <source>
        <dbReference type="EMBL" id="HEU97632.1"/>
    </source>
</evidence>
<organism evidence="8">
    <name type="scientific">Fervidicoccus fontis</name>
    <dbReference type="NCBI Taxonomy" id="683846"/>
    <lineage>
        <taxon>Archaea</taxon>
        <taxon>Thermoproteota</taxon>
        <taxon>Thermoprotei</taxon>
        <taxon>Fervidicoccales</taxon>
        <taxon>Fervidicoccaceae</taxon>
        <taxon>Fervidicoccus</taxon>
    </lineage>
</organism>
<gene>
    <name evidence="8" type="ORF">ENO36_02095</name>
</gene>
<keyword evidence="4 6" id="KW-1133">Transmembrane helix</keyword>
<comment type="caution">
    <text evidence="8">The sequence shown here is derived from an EMBL/GenBank/DDBJ whole genome shotgun (WGS) entry which is preliminary data.</text>
</comment>
<feature type="domain" description="NADH:quinone oxidoreductase/Mrp antiporter transmembrane" evidence="7">
    <location>
        <begin position="139"/>
        <end position="418"/>
    </location>
</feature>
<comment type="subcellular location">
    <subcellularLocation>
        <location evidence="1">Cell membrane</location>
        <topology evidence="1">Multi-pass membrane protein</topology>
    </subcellularLocation>
</comment>
<feature type="transmembrane region" description="Helical" evidence="6">
    <location>
        <begin position="345"/>
        <end position="365"/>
    </location>
</feature>
<dbReference type="InterPro" id="IPR050586">
    <property type="entry name" value="CPA3_Na-H_Antiporter_D"/>
</dbReference>
<keyword evidence="3 6" id="KW-0812">Transmembrane</keyword>
<dbReference type="PRINTS" id="PR01437">
    <property type="entry name" value="NUOXDRDTASE4"/>
</dbReference>
<accession>A0A7C2YLB5</accession>
<sequence>MAGLPPHLILITILLTVAGQMAIGSILKKPKQVMGLVVAFFVAMSLSIILEMFISRTGTTLDGAFLSSSYLGEFNFIVDYVSGPIAMTILLVSLAISIYAYSYMEKRIKDEGRELLSEMKLFYLLYYIFAISMFASVLSTNLVEFYLFLEVGLISSFVLINNYGYGERRKIAILYLVWTHIGAVLFLVGALAFGYIYGSFNVFDASGRILSASSLPVNISRLVFILMLIGMLVKAAAFGFHLWLPYAHAEAPTPISALLSPLLIGIGPYVIFRFLVPLFPAPFESARVWLAIWGTLTIIYGGLNALFEKDFKRFLAYSSISQMGYLITAVAAGNIYGFIGLIMHYIAHAFGKATLFGSAGSIIYHEDELRDMRKMGGLLKTLPLTGNTALIGFFTITGMPPTIGFWSELFIVRGAVDAFFLKGSIENTVLILLFIGFSLSISYAFYAYKNIFQGPPKFEEKVKEDPLIVGSLITLAIISMVLFVIGPAFANTLAGYLNSLNSLMGGA</sequence>
<dbReference type="AlphaFoldDB" id="A0A7C2YLB5"/>
<feature type="transmembrane region" description="Helical" evidence="6">
    <location>
        <begin position="121"/>
        <end position="139"/>
    </location>
</feature>
<feature type="transmembrane region" description="Helical" evidence="6">
    <location>
        <begin position="172"/>
        <end position="198"/>
    </location>
</feature>
<evidence type="ECO:0000256" key="5">
    <source>
        <dbReference type="ARBA" id="ARBA00023136"/>
    </source>
</evidence>
<dbReference type="GO" id="GO:0005886">
    <property type="term" value="C:plasma membrane"/>
    <property type="evidence" value="ECO:0007669"/>
    <property type="project" value="UniProtKB-SubCell"/>
</dbReference>
<feature type="transmembrane region" description="Helical" evidence="6">
    <location>
        <begin position="468"/>
        <end position="490"/>
    </location>
</feature>
<protein>
    <submittedName>
        <fullName evidence="8">NADH dehydrogenase</fullName>
    </submittedName>
</protein>
<feature type="transmembrane region" description="Helical" evidence="6">
    <location>
        <begin position="288"/>
        <end position="307"/>
    </location>
</feature>
<feature type="transmembrane region" description="Helical" evidence="6">
    <location>
        <begin position="34"/>
        <end position="54"/>
    </location>
</feature>
<evidence type="ECO:0000256" key="1">
    <source>
        <dbReference type="ARBA" id="ARBA00004651"/>
    </source>
</evidence>
<dbReference type="GO" id="GO:0042773">
    <property type="term" value="P:ATP synthesis coupled electron transport"/>
    <property type="evidence" value="ECO:0007669"/>
    <property type="project" value="InterPro"/>
</dbReference>
<evidence type="ECO:0000256" key="4">
    <source>
        <dbReference type="ARBA" id="ARBA00022989"/>
    </source>
</evidence>
<dbReference type="EMBL" id="DSFE01000046">
    <property type="protein sequence ID" value="HEU97632.1"/>
    <property type="molecule type" value="Genomic_DNA"/>
</dbReference>
<reference evidence="8" key="1">
    <citation type="journal article" date="2020" name="mSystems">
        <title>Genome- and Community-Level Interaction Insights into Carbon Utilization and Element Cycling Functions of Hydrothermarchaeota in Hydrothermal Sediment.</title>
        <authorList>
            <person name="Zhou Z."/>
            <person name="Liu Y."/>
            <person name="Xu W."/>
            <person name="Pan J."/>
            <person name="Luo Z.H."/>
            <person name="Li M."/>
        </authorList>
    </citation>
    <scope>NUCLEOTIDE SEQUENCE [LARGE SCALE GENOMIC DNA]</scope>
    <source>
        <strain evidence="8">SpSt-1259</strain>
    </source>
</reference>
<name>A0A7C2YLB5_9CREN</name>
<evidence type="ECO:0000256" key="6">
    <source>
        <dbReference type="SAM" id="Phobius"/>
    </source>
</evidence>
<feature type="transmembrane region" description="Helical" evidence="6">
    <location>
        <begin position="428"/>
        <end position="448"/>
    </location>
</feature>
<feature type="transmembrane region" description="Helical" evidence="6">
    <location>
        <begin position="74"/>
        <end position="101"/>
    </location>
</feature>
<dbReference type="Pfam" id="PF00361">
    <property type="entry name" value="Proton_antipo_M"/>
    <property type="match status" value="1"/>
</dbReference>
<keyword evidence="5 6" id="KW-0472">Membrane</keyword>
<feature type="transmembrane region" description="Helical" evidence="6">
    <location>
        <begin position="145"/>
        <end position="165"/>
    </location>
</feature>
<feature type="transmembrane region" description="Helical" evidence="6">
    <location>
        <begin position="377"/>
        <end position="397"/>
    </location>
</feature>
<feature type="transmembrane region" description="Helical" evidence="6">
    <location>
        <begin position="255"/>
        <end position="276"/>
    </location>
</feature>
<dbReference type="InterPro" id="IPR001750">
    <property type="entry name" value="ND/Mrp_TM"/>
</dbReference>
<feature type="transmembrane region" description="Helical" evidence="6">
    <location>
        <begin position="218"/>
        <end position="243"/>
    </location>
</feature>
<dbReference type="PANTHER" id="PTHR42703">
    <property type="entry name" value="NADH DEHYDROGENASE"/>
    <property type="match status" value="1"/>
</dbReference>
<feature type="transmembrane region" description="Helical" evidence="6">
    <location>
        <begin position="6"/>
        <end position="27"/>
    </location>
</feature>
<feature type="transmembrane region" description="Helical" evidence="6">
    <location>
        <begin position="314"/>
        <end position="339"/>
    </location>
</feature>
<dbReference type="InterPro" id="IPR003918">
    <property type="entry name" value="NADH_UbQ_OxRdtase"/>
</dbReference>
<keyword evidence="2" id="KW-1003">Cell membrane</keyword>
<evidence type="ECO:0000259" key="7">
    <source>
        <dbReference type="Pfam" id="PF00361"/>
    </source>
</evidence>
<dbReference type="Proteomes" id="UP000885664">
    <property type="component" value="Unassembled WGS sequence"/>
</dbReference>